<accession>A0ABV4DQN7</accession>
<gene>
    <name evidence="1" type="ORF">AALT52_07705</name>
</gene>
<proteinExistence type="predicted"/>
<protein>
    <recommendedName>
        <fullName evidence="3">Chemotaxis protein</fullName>
    </recommendedName>
</protein>
<dbReference type="RefSeq" id="WP_369942571.1">
    <property type="nucleotide sequence ID" value="NZ_JBCLUF010000028.1"/>
</dbReference>
<evidence type="ECO:0000313" key="1">
    <source>
        <dbReference type="EMBL" id="MEY8662770.1"/>
    </source>
</evidence>
<comment type="caution">
    <text evidence="1">The sequence shown here is derived from an EMBL/GenBank/DDBJ whole genome shotgun (WGS) entry which is preliminary data.</text>
</comment>
<name>A0ABV4DQN7_9LACO</name>
<sequence length="104" mass="11736">MNKLTRFALITGSLATIVYLKRDEIFKYLTKKAVVLDQTVAEGKAYLAKVQAVKDKAHAFSAELEKATPVLDELSKEINVYSEEIKPLTKELDRSASELEQRFS</sequence>
<dbReference type="EMBL" id="JBCLUF010000028">
    <property type="protein sequence ID" value="MEY8662770.1"/>
    <property type="molecule type" value="Genomic_DNA"/>
</dbReference>
<evidence type="ECO:0008006" key="3">
    <source>
        <dbReference type="Google" id="ProtNLM"/>
    </source>
</evidence>
<organism evidence="1 2">
    <name type="scientific">Ligilactobacillus faecis</name>
    <dbReference type="NCBI Taxonomy" id="762833"/>
    <lineage>
        <taxon>Bacteria</taxon>
        <taxon>Bacillati</taxon>
        <taxon>Bacillota</taxon>
        <taxon>Bacilli</taxon>
        <taxon>Lactobacillales</taxon>
        <taxon>Lactobacillaceae</taxon>
        <taxon>Ligilactobacillus</taxon>
    </lineage>
</organism>
<keyword evidence="2" id="KW-1185">Reference proteome</keyword>
<reference evidence="1 2" key="1">
    <citation type="submission" date="2024-03" db="EMBL/GenBank/DDBJ databases">
        <title>Mouse gut bacterial collection (mGBC) of GemPharmatech.</title>
        <authorList>
            <person name="He Y."/>
            <person name="Dong L."/>
            <person name="Wu D."/>
            <person name="Gao X."/>
            <person name="Lin Z."/>
        </authorList>
    </citation>
    <scope>NUCLEOTIDE SEQUENCE [LARGE SCALE GENOMIC DNA]</scope>
    <source>
        <strain evidence="1 2">15-30</strain>
    </source>
</reference>
<evidence type="ECO:0000313" key="2">
    <source>
        <dbReference type="Proteomes" id="UP001565236"/>
    </source>
</evidence>
<dbReference type="Proteomes" id="UP001565236">
    <property type="component" value="Unassembled WGS sequence"/>
</dbReference>